<dbReference type="CDD" id="cd18186">
    <property type="entry name" value="BTB_POZ_ZBTB_KLHL-like"/>
    <property type="match status" value="1"/>
</dbReference>
<sequence>MAILSDSPSPKRHSVMSFDRFTLVTIRFGKGEQQQEFVVHESFVSRAEFFRRALNGSWIESRDRVDSLPEDDPETFALYMTFLYTGKLPRDDTVTPVDSDEWQTRCDYDYLDMAFIYGMAEKLQDINTKNAVVRCIFETVDKRDKQGSRCLPPGSAIRVFYDTTVDSSPIRRLLPAMWSTVDKSALTDDLDDLPKLFLA</sequence>
<dbReference type="Gene3D" id="3.30.710.10">
    <property type="entry name" value="Potassium Channel Kv1.1, Chain A"/>
    <property type="match status" value="1"/>
</dbReference>
<evidence type="ECO:0000259" key="1">
    <source>
        <dbReference type="PROSITE" id="PS50097"/>
    </source>
</evidence>
<feature type="domain" description="BTB" evidence="1">
    <location>
        <begin position="22"/>
        <end position="92"/>
    </location>
</feature>
<dbReference type="SUPFAM" id="SSF54695">
    <property type="entry name" value="POZ domain"/>
    <property type="match status" value="1"/>
</dbReference>
<dbReference type="PROSITE" id="PS50097">
    <property type="entry name" value="BTB"/>
    <property type="match status" value="1"/>
</dbReference>
<dbReference type="PANTHER" id="PTHR47843:SF2">
    <property type="entry name" value="BTB DOMAIN-CONTAINING PROTEIN"/>
    <property type="match status" value="1"/>
</dbReference>
<dbReference type="AlphaFoldDB" id="A0A6A6VRK9"/>
<gene>
    <name evidence="2" type="ORF">M011DRAFT_18563</name>
</gene>
<dbReference type="InterPro" id="IPR011333">
    <property type="entry name" value="SKP1/BTB/POZ_sf"/>
</dbReference>
<reference evidence="2" key="1">
    <citation type="journal article" date="2020" name="Stud. Mycol.">
        <title>101 Dothideomycetes genomes: a test case for predicting lifestyles and emergence of pathogens.</title>
        <authorList>
            <person name="Haridas S."/>
            <person name="Albert R."/>
            <person name="Binder M."/>
            <person name="Bloem J."/>
            <person name="Labutti K."/>
            <person name="Salamov A."/>
            <person name="Andreopoulos B."/>
            <person name="Baker S."/>
            <person name="Barry K."/>
            <person name="Bills G."/>
            <person name="Bluhm B."/>
            <person name="Cannon C."/>
            <person name="Castanera R."/>
            <person name="Culley D."/>
            <person name="Daum C."/>
            <person name="Ezra D."/>
            <person name="Gonzalez J."/>
            <person name="Henrissat B."/>
            <person name="Kuo A."/>
            <person name="Liang C."/>
            <person name="Lipzen A."/>
            <person name="Lutzoni F."/>
            <person name="Magnuson J."/>
            <person name="Mondo S."/>
            <person name="Nolan M."/>
            <person name="Ohm R."/>
            <person name="Pangilinan J."/>
            <person name="Park H.-J."/>
            <person name="Ramirez L."/>
            <person name="Alfaro M."/>
            <person name="Sun H."/>
            <person name="Tritt A."/>
            <person name="Yoshinaga Y."/>
            <person name="Zwiers L.-H."/>
            <person name="Turgeon B."/>
            <person name="Goodwin S."/>
            <person name="Spatafora J."/>
            <person name="Crous P."/>
            <person name="Grigoriev I."/>
        </authorList>
    </citation>
    <scope>NUCLEOTIDE SEQUENCE</scope>
    <source>
        <strain evidence="2">CBS 119925</strain>
    </source>
</reference>
<accession>A0A6A6VRK9</accession>
<keyword evidence="3" id="KW-1185">Reference proteome</keyword>
<evidence type="ECO:0000313" key="2">
    <source>
        <dbReference type="EMBL" id="KAF2752210.1"/>
    </source>
</evidence>
<evidence type="ECO:0000313" key="3">
    <source>
        <dbReference type="Proteomes" id="UP000799440"/>
    </source>
</evidence>
<name>A0A6A6VRK9_9PLEO</name>
<protein>
    <recommendedName>
        <fullName evidence="1">BTB domain-containing protein</fullName>
    </recommendedName>
</protein>
<dbReference type="EMBL" id="MU006561">
    <property type="protein sequence ID" value="KAF2752210.1"/>
    <property type="molecule type" value="Genomic_DNA"/>
</dbReference>
<dbReference type="OrthoDB" id="1022638at2759"/>
<dbReference type="PANTHER" id="PTHR47843">
    <property type="entry name" value="BTB DOMAIN-CONTAINING PROTEIN-RELATED"/>
    <property type="match status" value="1"/>
</dbReference>
<dbReference type="InterPro" id="IPR000210">
    <property type="entry name" value="BTB/POZ_dom"/>
</dbReference>
<proteinExistence type="predicted"/>
<dbReference type="Proteomes" id="UP000799440">
    <property type="component" value="Unassembled WGS sequence"/>
</dbReference>
<organism evidence="2 3">
    <name type="scientific">Sporormia fimetaria CBS 119925</name>
    <dbReference type="NCBI Taxonomy" id="1340428"/>
    <lineage>
        <taxon>Eukaryota</taxon>
        <taxon>Fungi</taxon>
        <taxon>Dikarya</taxon>
        <taxon>Ascomycota</taxon>
        <taxon>Pezizomycotina</taxon>
        <taxon>Dothideomycetes</taxon>
        <taxon>Pleosporomycetidae</taxon>
        <taxon>Pleosporales</taxon>
        <taxon>Sporormiaceae</taxon>
        <taxon>Sporormia</taxon>
    </lineage>
</organism>